<accession>A0A2Z6NTQ9</accession>
<evidence type="ECO:0000313" key="1">
    <source>
        <dbReference type="EMBL" id="GAU47624.1"/>
    </source>
</evidence>
<dbReference type="AlphaFoldDB" id="A0A2Z6NTQ9"/>
<dbReference type="Proteomes" id="UP000242715">
    <property type="component" value="Unassembled WGS sequence"/>
</dbReference>
<gene>
    <name evidence="1" type="ORF">TSUD_281020</name>
</gene>
<protein>
    <submittedName>
        <fullName evidence="1">Uncharacterized protein</fullName>
    </submittedName>
</protein>
<keyword evidence="2" id="KW-1185">Reference proteome</keyword>
<organism evidence="1 2">
    <name type="scientific">Trifolium subterraneum</name>
    <name type="common">Subterranean clover</name>
    <dbReference type="NCBI Taxonomy" id="3900"/>
    <lineage>
        <taxon>Eukaryota</taxon>
        <taxon>Viridiplantae</taxon>
        <taxon>Streptophyta</taxon>
        <taxon>Embryophyta</taxon>
        <taxon>Tracheophyta</taxon>
        <taxon>Spermatophyta</taxon>
        <taxon>Magnoliopsida</taxon>
        <taxon>eudicotyledons</taxon>
        <taxon>Gunneridae</taxon>
        <taxon>Pentapetalae</taxon>
        <taxon>rosids</taxon>
        <taxon>fabids</taxon>
        <taxon>Fabales</taxon>
        <taxon>Fabaceae</taxon>
        <taxon>Papilionoideae</taxon>
        <taxon>50 kb inversion clade</taxon>
        <taxon>NPAAA clade</taxon>
        <taxon>Hologalegina</taxon>
        <taxon>IRL clade</taxon>
        <taxon>Trifolieae</taxon>
        <taxon>Trifolium</taxon>
    </lineage>
</organism>
<reference evidence="2" key="1">
    <citation type="journal article" date="2017" name="Front. Plant Sci.">
        <title>Climate Clever Clovers: New Paradigm to Reduce the Environmental Footprint of Ruminants by Breeding Low Methanogenic Forages Utilizing Haplotype Variation.</title>
        <authorList>
            <person name="Kaur P."/>
            <person name="Appels R."/>
            <person name="Bayer P.E."/>
            <person name="Keeble-Gagnere G."/>
            <person name="Wang J."/>
            <person name="Hirakawa H."/>
            <person name="Shirasawa K."/>
            <person name="Vercoe P."/>
            <person name="Stefanova K."/>
            <person name="Durmic Z."/>
            <person name="Nichols P."/>
            <person name="Revell C."/>
            <person name="Isobe S.N."/>
            <person name="Edwards D."/>
            <person name="Erskine W."/>
        </authorList>
    </citation>
    <scope>NUCLEOTIDE SEQUENCE [LARGE SCALE GENOMIC DNA]</scope>
    <source>
        <strain evidence="2">cv. Daliak</strain>
    </source>
</reference>
<name>A0A2Z6NTQ9_TRISU</name>
<sequence>MDEVDVEPENEEVVKVTDDNFPIIHQFIDVISVDPVPKLGDENRERVPSITSVPASSVLPTDSEGYSRQQLYQHLSNISEHPPPPKPTDRVVIPTSSLNLSLLVTTAKPFSMLQTSLQLFDKMPQKQCHIAAWSAIIKWCMNNEQVVAFDLFKDMHSMLTTTGDLEEKHMLCAARLLEMLNLYASNHENYAESDPIKNFIIEEIKVSKEVKWIGLPNFTLQAAFLLTLEKVSSVHSKSM</sequence>
<dbReference type="OrthoDB" id="5061070at2759"/>
<evidence type="ECO:0000313" key="2">
    <source>
        <dbReference type="Proteomes" id="UP000242715"/>
    </source>
</evidence>
<dbReference type="EMBL" id="DF974332">
    <property type="protein sequence ID" value="GAU47624.1"/>
    <property type="molecule type" value="Genomic_DNA"/>
</dbReference>
<proteinExistence type="predicted"/>